<evidence type="ECO:0000313" key="2">
    <source>
        <dbReference type="EMBL" id="KAF6167159.1"/>
    </source>
</evidence>
<dbReference type="GO" id="GO:0006397">
    <property type="term" value="P:mRNA processing"/>
    <property type="evidence" value="ECO:0007669"/>
    <property type="project" value="InterPro"/>
</dbReference>
<sequence length="352" mass="38621">MLGIAILSKSSFRVQALIREFMSNRSLKKWLYPEDRESGSSLNLVQRLNIVIGITTAMAYLYHDSDPPIVHLCDSLIPSSKPTISLLPSSVINGVKLEFELAIHAQRIALQHLQRKSIVKAVNSQALSLQIIPEMNRLVHFEVVMQVALICYLAEIELDCGFGKSNEPTSNPSSTRVSSVQPNAAPARKHVFPSSLNSASPLFYPSSSSNQDVPVTQKRDFGVINKTLFYPFEENFSSNFSGVSRGKNVSRSNSQDRNYIDDSIRPVVRKSSNLQSSGFSPQRSSNNQVVRVSQQAHVNQRPTSRASSTDSSENGELDSPTGLNKSKTALVGKGKTQSSGMIPSFLYNGCIG</sequence>
<proteinExistence type="predicted"/>
<dbReference type="OrthoDB" id="660348at2759"/>
<comment type="caution">
    <text evidence="2">The sequence shown here is derived from an EMBL/GenBank/DDBJ whole genome shotgun (WGS) entry which is preliminary data.</text>
</comment>
<keyword evidence="3" id="KW-1185">Reference proteome</keyword>
<dbReference type="Proteomes" id="UP000541444">
    <property type="component" value="Unassembled WGS sequence"/>
</dbReference>
<dbReference type="PANTHER" id="PTHR46837">
    <property type="entry name" value="PROTEIN MLN51 HOMOLOG"/>
    <property type="match status" value="1"/>
</dbReference>
<gene>
    <name evidence="2" type="ORF">GIB67_029797</name>
</gene>
<evidence type="ECO:0000256" key="1">
    <source>
        <dbReference type="SAM" id="MobiDB-lite"/>
    </source>
</evidence>
<protein>
    <submittedName>
        <fullName evidence="2">Uncharacterized protein</fullName>
    </submittedName>
</protein>
<dbReference type="Gene3D" id="1.10.510.10">
    <property type="entry name" value="Transferase(Phosphotransferase) domain 1"/>
    <property type="match status" value="1"/>
</dbReference>
<dbReference type="EMBL" id="JACGCM010000764">
    <property type="protein sequence ID" value="KAF6167159.1"/>
    <property type="molecule type" value="Genomic_DNA"/>
</dbReference>
<organism evidence="2 3">
    <name type="scientific">Kingdonia uniflora</name>
    <dbReference type="NCBI Taxonomy" id="39325"/>
    <lineage>
        <taxon>Eukaryota</taxon>
        <taxon>Viridiplantae</taxon>
        <taxon>Streptophyta</taxon>
        <taxon>Embryophyta</taxon>
        <taxon>Tracheophyta</taxon>
        <taxon>Spermatophyta</taxon>
        <taxon>Magnoliopsida</taxon>
        <taxon>Ranunculales</taxon>
        <taxon>Circaeasteraceae</taxon>
        <taxon>Kingdonia</taxon>
    </lineage>
</organism>
<feature type="compositionally biased region" description="Polar residues" evidence="1">
    <location>
        <begin position="241"/>
        <end position="257"/>
    </location>
</feature>
<reference evidence="2 3" key="1">
    <citation type="journal article" date="2020" name="IScience">
        <title>Genome Sequencing of the Endangered Kingdonia uniflora (Circaeasteraceae, Ranunculales) Reveals Potential Mechanisms of Evolutionary Specialization.</title>
        <authorList>
            <person name="Sun Y."/>
            <person name="Deng T."/>
            <person name="Zhang A."/>
            <person name="Moore M.J."/>
            <person name="Landis J.B."/>
            <person name="Lin N."/>
            <person name="Zhang H."/>
            <person name="Zhang X."/>
            <person name="Huang J."/>
            <person name="Zhang X."/>
            <person name="Sun H."/>
            <person name="Wang H."/>
        </authorList>
    </citation>
    <scope>NUCLEOTIDE SEQUENCE [LARGE SCALE GENOMIC DNA]</scope>
    <source>
        <strain evidence="2">TB1705</strain>
        <tissue evidence="2">Leaf</tissue>
    </source>
</reference>
<feature type="compositionally biased region" description="Polar residues" evidence="1">
    <location>
        <begin position="166"/>
        <end position="182"/>
    </location>
</feature>
<accession>A0A7J7NIW4</accession>
<dbReference type="GO" id="GO:0003729">
    <property type="term" value="F:mRNA binding"/>
    <property type="evidence" value="ECO:0007669"/>
    <property type="project" value="InterPro"/>
</dbReference>
<dbReference type="InterPro" id="IPR044796">
    <property type="entry name" value="MLN51_plant"/>
</dbReference>
<feature type="region of interest" description="Disordered" evidence="1">
    <location>
        <begin position="165"/>
        <end position="184"/>
    </location>
</feature>
<feature type="compositionally biased region" description="Polar residues" evidence="1">
    <location>
        <begin position="270"/>
        <end position="314"/>
    </location>
</feature>
<evidence type="ECO:0000313" key="3">
    <source>
        <dbReference type="Proteomes" id="UP000541444"/>
    </source>
</evidence>
<dbReference type="InterPro" id="IPR011009">
    <property type="entry name" value="Kinase-like_dom_sf"/>
</dbReference>
<dbReference type="AlphaFoldDB" id="A0A7J7NIW4"/>
<name>A0A7J7NIW4_9MAGN</name>
<dbReference type="PANTHER" id="PTHR46837:SF5">
    <property type="entry name" value="PROTEIN MLN51 HOMOLOG"/>
    <property type="match status" value="1"/>
</dbReference>
<feature type="region of interest" description="Disordered" evidence="1">
    <location>
        <begin position="241"/>
        <end position="338"/>
    </location>
</feature>
<dbReference type="SUPFAM" id="SSF56112">
    <property type="entry name" value="Protein kinase-like (PK-like)"/>
    <property type="match status" value="1"/>
</dbReference>
<dbReference type="GO" id="GO:0035145">
    <property type="term" value="C:exon-exon junction complex"/>
    <property type="evidence" value="ECO:0007669"/>
    <property type="project" value="InterPro"/>
</dbReference>